<dbReference type="GO" id="GO:0009116">
    <property type="term" value="P:nucleoside metabolic process"/>
    <property type="evidence" value="ECO:0007669"/>
    <property type="project" value="InterPro"/>
</dbReference>
<dbReference type="GO" id="GO:0003824">
    <property type="term" value="F:catalytic activity"/>
    <property type="evidence" value="ECO:0007669"/>
    <property type="project" value="InterPro"/>
</dbReference>
<dbReference type="Gene3D" id="3.40.50.1580">
    <property type="entry name" value="Nucleoside phosphorylase domain"/>
    <property type="match status" value="1"/>
</dbReference>
<reference evidence="1" key="1">
    <citation type="submission" date="2022-08" db="EMBL/GenBank/DDBJ databases">
        <authorList>
            <person name="Giroux E."/>
            <person name="Giroux E."/>
        </authorList>
    </citation>
    <scope>NUCLEOTIDE SEQUENCE</scope>
    <source>
        <strain evidence="1">H1091258</strain>
    </source>
</reference>
<evidence type="ECO:0000313" key="2">
    <source>
        <dbReference type="Proteomes" id="UP001152533"/>
    </source>
</evidence>
<accession>A0A9W4S8Y6</accession>
<protein>
    <submittedName>
        <fullName evidence="1">Uncharacterized protein</fullName>
    </submittedName>
</protein>
<sequence length="98" mass="10695">MPCINKPSLHCYRQAYHGMSRLVLALHPGGMAYTVGWIYAITADYVLGCISSYNVIITALPEGEYGMTSAATVAKDMLHSFLNMRIRLIVSIRGGALS</sequence>
<dbReference type="InterPro" id="IPR035994">
    <property type="entry name" value="Nucleoside_phosphorylase_sf"/>
</dbReference>
<dbReference type="Proteomes" id="UP001152533">
    <property type="component" value="Unassembled WGS sequence"/>
</dbReference>
<evidence type="ECO:0000313" key="1">
    <source>
        <dbReference type="EMBL" id="CAI0655101.1"/>
    </source>
</evidence>
<name>A0A9W4S8Y6_9PEZI</name>
<keyword evidence="2" id="KW-1185">Reference proteome</keyword>
<dbReference type="EMBL" id="CAMGZC010002623">
    <property type="protein sequence ID" value="CAI0655101.1"/>
    <property type="molecule type" value="Genomic_DNA"/>
</dbReference>
<gene>
    <name evidence="1" type="ORF">CGXH109_LOCUS145349</name>
</gene>
<proteinExistence type="predicted"/>
<organism evidence="1 2">
    <name type="scientific">Colletotrichum noveboracense</name>
    <dbReference type="NCBI Taxonomy" id="2664923"/>
    <lineage>
        <taxon>Eukaryota</taxon>
        <taxon>Fungi</taxon>
        <taxon>Dikarya</taxon>
        <taxon>Ascomycota</taxon>
        <taxon>Pezizomycotina</taxon>
        <taxon>Sordariomycetes</taxon>
        <taxon>Hypocreomycetidae</taxon>
        <taxon>Glomerellales</taxon>
        <taxon>Glomerellaceae</taxon>
        <taxon>Colletotrichum</taxon>
        <taxon>Colletotrichum gloeosporioides species complex</taxon>
    </lineage>
</organism>
<dbReference type="AlphaFoldDB" id="A0A9W4S8Y6"/>
<comment type="caution">
    <text evidence="1">The sequence shown here is derived from an EMBL/GenBank/DDBJ whole genome shotgun (WGS) entry which is preliminary data.</text>
</comment>